<keyword evidence="1" id="KW-0004">4Fe-4S</keyword>
<evidence type="ECO:0000256" key="8">
    <source>
        <dbReference type="ARBA" id="ARBA00023779"/>
    </source>
</evidence>
<evidence type="ECO:0000256" key="5">
    <source>
        <dbReference type="ARBA" id="ARBA00023004"/>
    </source>
</evidence>
<dbReference type="PANTHER" id="PTHR33693:SF3">
    <property type="entry name" value="TYPE-5 URACIL-DNA GLYCOSYLASE"/>
    <property type="match status" value="1"/>
</dbReference>
<accession>A0A917E5A2</accession>
<keyword evidence="6" id="KW-0411">Iron-sulfur</keyword>
<gene>
    <name evidence="11" type="ORF">GCM10011529_09720</name>
</gene>
<evidence type="ECO:0000313" key="12">
    <source>
        <dbReference type="Proteomes" id="UP000635071"/>
    </source>
</evidence>
<organism evidence="11 12">
    <name type="scientific">Sandarakinorhabdus glacialis</name>
    <dbReference type="NCBI Taxonomy" id="1614636"/>
    <lineage>
        <taxon>Bacteria</taxon>
        <taxon>Pseudomonadati</taxon>
        <taxon>Pseudomonadota</taxon>
        <taxon>Alphaproteobacteria</taxon>
        <taxon>Sphingomonadales</taxon>
        <taxon>Sphingosinicellaceae</taxon>
        <taxon>Sandarakinorhabdus</taxon>
    </lineage>
</organism>
<feature type="domain" description="Uracil-DNA glycosylase-like" evidence="10">
    <location>
        <begin position="21"/>
        <end position="188"/>
    </location>
</feature>
<evidence type="ECO:0000313" key="11">
    <source>
        <dbReference type="EMBL" id="GGE05374.1"/>
    </source>
</evidence>
<comment type="caution">
    <text evidence="11">The sequence shown here is derived from an EMBL/GenBank/DDBJ whole genome shotgun (WGS) entry which is preliminary data.</text>
</comment>
<reference evidence="11" key="2">
    <citation type="submission" date="2020-09" db="EMBL/GenBank/DDBJ databases">
        <authorList>
            <person name="Sun Q."/>
            <person name="Zhou Y."/>
        </authorList>
    </citation>
    <scope>NUCLEOTIDE SEQUENCE</scope>
    <source>
        <strain evidence="11">CGMCC 1.15519</strain>
    </source>
</reference>
<keyword evidence="5" id="KW-0408">Iron</keyword>
<keyword evidence="2" id="KW-0479">Metal-binding</keyword>
<evidence type="ECO:0000256" key="6">
    <source>
        <dbReference type="ARBA" id="ARBA00023014"/>
    </source>
</evidence>
<keyword evidence="4" id="KW-0378">Hydrolase</keyword>
<sequence length="195" mass="21387">MAEFRAESITRNPGWWNAPVPGFGDPDAWLAITGLAPGMQGANRTGRPFTGDWAGILLFDTLAKFGFSSGTYDARSDDGLQLHGTFITNAVRCVPPQNKPLPTEIHTCRPFLVERLKTLPNLKVVIALGQIAHQSTIKALGGKLPKYPFGHNNLHRMPSGLILIDSYHCSRYNTNTGRLTAAMFEAVFESALEHQ</sequence>
<keyword evidence="12" id="KW-1185">Reference proteome</keyword>
<dbReference type="InterPro" id="IPR036895">
    <property type="entry name" value="Uracil-DNA_glycosylase-like_sf"/>
</dbReference>
<dbReference type="AlphaFoldDB" id="A0A917E5A2"/>
<proteinExistence type="inferred from homology"/>
<dbReference type="Proteomes" id="UP000635071">
    <property type="component" value="Unassembled WGS sequence"/>
</dbReference>
<dbReference type="Pfam" id="PF03167">
    <property type="entry name" value="UDG"/>
    <property type="match status" value="1"/>
</dbReference>
<evidence type="ECO:0000256" key="9">
    <source>
        <dbReference type="ARBA" id="ARBA00023887"/>
    </source>
</evidence>
<reference evidence="11" key="1">
    <citation type="journal article" date="2014" name="Int. J. Syst. Evol. Microbiol.">
        <title>Complete genome sequence of Corynebacterium casei LMG S-19264T (=DSM 44701T), isolated from a smear-ripened cheese.</title>
        <authorList>
            <consortium name="US DOE Joint Genome Institute (JGI-PGF)"/>
            <person name="Walter F."/>
            <person name="Albersmeier A."/>
            <person name="Kalinowski J."/>
            <person name="Ruckert C."/>
        </authorList>
    </citation>
    <scope>NUCLEOTIDE SEQUENCE</scope>
    <source>
        <strain evidence="11">CGMCC 1.15519</strain>
    </source>
</reference>
<dbReference type="PANTHER" id="PTHR33693">
    <property type="entry name" value="TYPE-5 URACIL-DNA GLYCOSYLASE"/>
    <property type="match status" value="1"/>
</dbReference>
<dbReference type="SMART" id="SM00986">
    <property type="entry name" value="UDG"/>
    <property type="match status" value="1"/>
</dbReference>
<dbReference type="EMBL" id="BMJM01000002">
    <property type="protein sequence ID" value="GGE05374.1"/>
    <property type="molecule type" value="Genomic_DNA"/>
</dbReference>
<evidence type="ECO:0000256" key="3">
    <source>
        <dbReference type="ARBA" id="ARBA00022763"/>
    </source>
</evidence>
<keyword evidence="7" id="KW-0234">DNA repair</keyword>
<dbReference type="RefSeq" id="WP_243450555.1">
    <property type="nucleotide sequence ID" value="NZ_BMJM01000002.1"/>
</dbReference>
<comment type="similarity">
    <text evidence="8">Belongs to the uracil-DNA glycosylase (UDG) superfamily. Type 5 (UDGb) family.</text>
</comment>
<dbReference type="InterPro" id="IPR051536">
    <property type="entry name" value="UDG_Type-4/5"/>
</dbReference>
<dbReference type="InterPro" id="IPR044147">
    <property type="entry name" value="UdgB-like"/>
</dbReference>
<dbReference type="GO" id="GO:0046872">
    <property type="term" value="F:metal ion binding"/>
    <property type="evidence" value="ECO:0007669"/>
    <property type="project" value="UniProtKB-KW"/>
</dbReference>
<dbReference type="Gene3D" id="3.40.470.10">
    <property type="entry name" value="Uracil-DNA glycosylase-like domain"/>
    <property type="match status" value="1"/>
</dbReference>
<evidence type="ECO:0000256" key="7">
    <source>
        <dbReference type="ARBA" id="ARBA00023204"/>
    </source>
</evidence>
<dbReference type="InterPro" id="IPR005122">
    <property type="entry name" value="Uracil-DNA_glycosylase-like"/>
</dbReference>
<dbReference type="GO" id="GO:0006284">
    <property type="term" value="P:base-excision repair"/>
    <property type="evidence" value="ECO:0007669"/>
    <property type="project" value="InterPro"/>
</dbReference>
<evidence type="ECO:0000256" key="1">
    <source>
        <dbReference type="ARBA" id="ARBA00022485"/>
    </source>
</evidence>
<keyword evidence="3" id="KW-0227">DNA damage</keyword>
<protein>
    <recommendedName>
        <fullName evidence="9">Type-5 uracil-DNA glycosylase</fullName>
    </recommendedName>
</protein>
<name>A0A917E5A2_9SPHN</name>
<dbReference type="GO" id="GO:0004844">
    <property type="term" value="F:uracil DNA N-glycosylase activity"/>
    <property type="evidence" value="ECO:0007669"/>
    <property type="project" value="InterPro"/>
</dbReference>
<evidence type="ECO:0000259" key="10">
    <source>
        <dbReference type="SMART" id="SM00986"/>
    </source>
</evidence>
<dbReference type="GO" id="GO:0033958">
    <property type="term" value="F:DNA-deoxyinosine glycosylase activity"/>
    <property type="evidence" value="ECO:0007669"/>
    <property type="project" value="InterPro"/>
</dbReference>
<evidence type="ECO:0000256" key="4">
    <source>
        <dbReference type="ARBA" id="ARBA00022801"/>
    </source>
</evidence>
<evidence type="ECO:0000256" key="2">
    <source>
        <dbReference type="ARBA" id="ARBA00022723"/>
    </source>
</evidence>
<dbReference type="CDD" id="cd10031">
    <property type="entry name" value="UDG-F5_TTUDGB_like"/>
    <property type="match status" value="1"/>
</dbReference>
<dbReference type="SMART" id="SM00987">
    <property type="entry name" value="UreE_C"/>
    <property type="match status" value="1"/>
</dbReference>
<dbReference type="SUPFAM" id="SSF52141">
    <property type="entry name" value="Uracil-DNA glycosylase-like"/>
    <property type="match status" value="1"/>
</dbReference>
<dbReference type="GO" id="GO:0051539">
    <property type="term" value="F:4 iron, 4 sulfur cluster binding"/>
    <property type="evidence" value="ECO:0007669"/>
    <property type="project" value="UniProtKB-KW"/>
</dbReference>